<organism evidence="2 3">
    <name type="scientific">Halioxenophilus aromaticivorans</name>
    <dbReference type="NCBI Taxonomy" id="1306992"/>
    <lineage>
        <taxon>Bacteria</taxon>
        <taxon>Pseudomonadati</taxon>
        <taxon>Pseudomonadota</taxon>
        <taxon>Gammaproteobacteria</taxon>
        <taxon>Alteromonadales</taxon>
        <taxon>Alteromonadaceae</taxon>
        <taxon>Halioxenophilus</taxon>
    </lineage>
</organism>
<evidence type="ECO:0000313" key="2">
    <source>
        <dbReference type="EMBL" id="GAA4930014.1"/>
    </source>
</evidence>
<dbReference type="Proteomes" id="UP001409585">
    <property type="component" value="Unassembled WGS sequence"/>
</dbReference>
<keyword evidence="3" id="KW-1185">Reference proteome</keyword>
<protein>
    <submittedName>
        <fullName evidence="2">Uncharacterized protein</fullName>
    </submittedName>
</protein>
<reference evidence="3" key="1">
    <citation type="journal article" date="2019" name="Int. J. Syst. Evol. Microbiol.">
        <title>The Global Catalogue of Microorganisms (GCM) 10K type strain sequencing project: providing services to taxonomists for standard genome sequencing and annotation.</title>
        <authorList>
            <consortium name="The Broad Institute Genomics Platform"/>
            <consortium name="The Broad Institute Genome Sequencing Center for Infectious Disease"/>
            <person name="Wu L."/>
            <person name="Ma J."/>
        </authorList>
    </citation>
    <scope>NUCLEOTIDE SEQUENCE [LARGE SCALE GENOMIC DNA]</scope>
    <source>
        <strain evidence="3">JCM 19134</strain>
    </source>
</reference>
<comment type="caution">
    <text evidence="2">The sequence shown here is derived from an EMBL/GenBank/DDBJ whole genome shotgun (WGS) entry which is preliminary data.</text>
</comment>
<dbReference type="EMBL" id="BAABLX010000001">
    <property type="protein sequence ID" value="GAA4930014.1"/>
    <property type="molecule type" value="Genomic_DNA"/>
</dbReference>
<dbReference type="AlphaFoldDB" id="A0AAV3TWE5"/>
<name>A0AAV3TWE5_9ALTE</name>
<sequence>MALEAASFVSLQTKNTSAISPISVDKIWHTGANAGYTRRVLDTFEENKKGISPRMKHPTFETAPNHL</sequence>
<feature type="region of interest" description="Disordered" evidence="1">
    <location>
        <begin position="48"/>
        <end position="67"/>
    </location>
</feature>
<gene>
    <name evidence="2" type="ORF">GCM10025791_02220</name>
</gene>
<evidence type="ECO:0000313" key="3">
    <source>
        <dbReference type="Proteomes" id="UP001409585"/>
    </source>
</evidence>
<accession>A0AAV3TWE5</accession>
<evidence type="ECO:0000256" key="1">
    <source>
        <dbReference type="SAM" id="MobiDB-lite"/>
    </source>
</evidence>
<proteinExistence type="predicted"/>